<protein>
    <submittedName>
        <fullName evidence="2">Uncharacterized protein</fullName>
    </submittedName>
</protein>
<feature type="compositionally biased region" description="Low complexity" evidence="1">
    <location>
        <begin position="1"/>
        <end position="21"/>
    </location>
</feature>
<comment type="caution">
    <text evidence="2">The sequence shown here is derived from an EMBL/GenBank/DDBJ whole genome shotgun (WGS) entry which is preliminary data.</text>
</comment>
<evidence type="ECO:0000313" key="2">
    <source>
        <dbReference type="EMBL" id="MBB2158380.1"/>
    </source>
</evidence>
<name>A0A7W4I8S9_GLUDI</name>
<feature type="compositionally biased region" description="Low complexity" evidence="1">
    <location>
        <begin position="85"/>
        <end position="95"/>
    </location>
</feature>
<gene>
    <name evidence="2" type="ORF">HLH33_19150</name>
</gene>
<dbReference type="RefSeq" id="WP_183116721.1">
    <property type="nucleotide sequence ID" value="NZ_JABEQG010000080.1"/>
</dbReference>
<organism evidence="2 3">
    <name type="scientific">Gluconacetobacter diazotrophicus</name>
    <name type="common">Acetobacter diazotrophicus</name>
    <dbReference type="NCBI Taxonomy" id="33996"/>
    <lineage>
        <taxon>Bacteria</taxon>
        <taxon>Pseudomonadati</taxon>
        <taxon>Pseudomonadota</taxon>
        <taxon>Alphaproteobacteria</taxon>
        <taxon>Acetobacterales</taxon>
        <taxon>Acetobacteraceae</taxon>
        <taxon>Gluconacetobacter</taxon>
    </lineage>
</organism>
<feature type="region of interest" description="Disordered" evidence="1">
    <location>
        <begin position="81"/>
        <end position="101"/>
    </location>
</feature>
<sequence>MAGNNSSGGPSGSTGPSKSTPAAGAKSGRIIGDTAGALKGAPVGRTAAGVAHTDKIDPPSTAHIKSPLAELLEKWRQELREGEEAAQQTAQAWGQSIGHGR</sequence>
<dbReference type="Proteomes" id="UP000550787">
    <property type="component" value="Unassembled WGS sequence"/>
</dbReference>
<proteinExistence type="predicted"/>
<evidence type="ECO:0000256" key="1">
    <source>
        <dbReference type="SAM" id="MobiDB-lite"/>
    </source>
</evidence>
<reference evidence="2 3" key="1">
    <citation type="submission" date="2020-04" db="EMBL/GenBank/DDBJ databases">
        <title>Description of novel Gluconacetobacter.</title>
        <authorList>
            <person name="Sombolestani A."/>
        </authorList>
    </citation>
    <scope>NUCLEOTIDE SEQUENCE [LARGE SCALE GENOMIC DNA]</scope>
    <source>
        <strain evidence="2 3">LMG 7603</strain>
    </source>
</reference>
<accession>A0A7W4I8S9</accession>
<dbReference type="AlphaFoldDB" id="A0A7W4I8S9"/>
<feature type="region of interest" description="Disordered" evidence="1">
    <location>
        <begin position="1"/>
        <end position="37"/>
    </location>
</feature>
<dbReference type="EMBL" id="JABEQG010000080">
    <property type="protein sequence ID" value="MBB2158380.1"/>
    <property type="molecule type" value="Genomic_DNA"/>
</dbReference>
<evidence type="ECO:0000313" key="3">
    <source>
        <dbReference type="Proteomes" id="UP000550787"/>
    </source>
</evidence>